<keyword evidence="1" id="KW-0812">Transmembrane</keyword>
<dbReference type="AlphaFoldDB" id="A0A2T6ZHB7"/>
<sequence length="163" mass="17995">MIGISFFPFFFFPFPFPFSSYFLLSPSFLGCGGRRLLLLRFWGDGGGPGLLLLVGANTIRDWTGALGVSPVRRERGVKRGVEGRMDVIGGYEDYTAGKGHGVPAQHALCEYSSAVLALTVLVLQYANGNLQYMCDSTSWDPVQSLDSRDNGHRCQRGKRVFNF</sequence>
<evidence type="ECO:0000256" key="1">
    <source>
        <dbReference type="SAM" id="Phobius"/>
    </source>
</evidence>
<name>A0A2T6ZHB7_TUBBO</name>
<evidence type="ECO:0000313" key="2">
    <source>
        <dbReference type="EMBL" id="PUU74881.1"/>
    </source>
</evidence>
<keyword evidence="1" id="KW-0472">Membrane</keyword>
<organism evidence="2 3">
    <name type="scientific">Tuber borchii</name>
    <name type="common">White truffle</name>
    <dbReference type="NCBI Taxonomy" id="42251"/>
    <lineage>
        <taxon>Eukaryota</taxon>
        <taxon>Fungi</taxon>
        <taxon>Dikarya</taxon>
        <taxon>Ascomycota</taxon>
        <taxon>Pezizomycotina</taxon>
        <taxon>Pezizomycetes</taxon>
        <taxon>Pezizales</taxon>
        <taxon>Tuberaceae</taxon>
        <taxon>Tuber</taxon>
    </lineage>
</organism>
<gene>
    <name evidence="2" type="ORF">B9Z19DRAFT_393611</name>
</gene>
<reference evidence="2 3" key="1">
    <citation type="submission" date="2017-04" db="EMBL/GenBank/DDBJ databases">
        <title>Draft genome sequence of Tuber borchii Vittad., a whitish edible truffle.</title>
        <authorList>
            <consortium name="DOE Joint Genome Institute"/>
            <person name="Murat C."/>
            <person name="Kuo A."/>
            <person name="Barry K.W."/>
            <person name="Clum A."/>
            <person name="Dockter R.B."/>
            <person name="Fauchery L."/>
            <person name="Iotti M."/>
            <person name="Kohler A."/>
            <person name="Labutti K."/>
            <person name="Lindquist E.A."/>
            <person name="Lipzen A."/>
            <person name="Ohm R.A."/>
            <person name="Wang M."/>
            <person name="Grigoriev I.V."/>
            <person name="Zambonelli A."/>
            <person name="Martin F.M."/>
        </authorList>
    </citation>
    <scope>NUCLEOTIDE SEQUENCE [LARGE SCALE GENOMIC DNA]</scope>
    <source>
        <strain evidence="2 3">Tbo3840</strain>
    </source>
</reference>
<comment type="caution">
    <text evidence="2">The sequence shown here is derived from an EMBL/GenBank/DDBJ whole genome shotgun (WGS) entry which is preliminary data.</text>
</comment>
<dbReference type="Proteomes" id="UP000244722">
    <property type="component" value="Unassembled WGS sequence"/>
</dbReference>
<keyword evidence="1" id="KW-1133">Transmembrane helix</keyword>
<dbReference type="EMBL" id="NESQ01000264">
    <property type="protein sequence ID" value="PUU74881.1"/>
    <property type="molecule type" value="Genomic_DNA"/>
</dbReference>
<accession>A0A2T6ZHB7</accession>
<evidence type="ECO:0000313" key="3">
    <source>
        <dbReference type="Proteomes" id="UP000244722"/>
    </source>
</evidence>
<protein>
    <submittedName>
        <fullName evidence="2">Uncharacterized protein</fullName>
    </submittedName>
</protein>
<proteinExistence type="predicted"/>
<keyword evidence="3" id="KW-1185">Reference proteome</keyword>
<feature type="transmembrane region" description="Helical" evidence="1">
    <location>
        <begin position="6"/>
        <end position="24"/>
    </location>
</feature>